<dbReference type="Proteomes" id="UP000185210">
    <property type="component" value="Unassembled WGS sequence"/>
</dbReference>
<protein>
    <submittedName>
        <fullName evidence="1">Uncharacterized protein</fullName>
    </submittedName>
</protein>
<dbReference type="RefSeq" id="WP_074293025.1">
    <property type="nucleotide sequence ID" value="NZ_FRZT01000017.1"/>
</dbReference>
<proteinExistence type="predicted"/>
<gene>
    <name evidence="1" type="ORF">SAMEA2070301_03368</name>
</gene>
<accession>A0AB38D235</accession>
<evidence type="ECO:0000313" key="1">
    <source>
        <dbReference type="EMBL" id="SIB24389.1"/>
    </source>
</evidence>
<name>A0AB38D235_9MYCO</name>
<organism evidence="1 2">
    <name type="scientific">Mycobacteroides abscessus subsp. abscessus</name>
    <dbReference type="NCBI Taxonomy" id="1185650"/>
    <lineage>
        <taxon>Bacteria</taxon>
        <taxon>Bacillati</taxon>
        <taxon>Actinomycetota</taxon>
        <taxon>Actinomycetes</taxon>
        <taxon>Mycobacteriales</taxon>
        <taxon>Mycobacteriaceae</taxon>
        <taxon>Mycobacteroides</taxon>
        <taxon>Mycobacteroides abscessus</taxon>
    </lineage>
</organism>
<dbReference type="AlphaFoldDB" id="A0AB38D235"/>
<evidence type="ECO:0000313" key="2">
    <source>
        <dbReference type="Proteomes" id="UP000185210"/>
    </source>
</evidence>
<sequence length="116" mass="13897">MTAMDKIRKLIDAHPEHLLPSARTFEQLYRSNPDDSGYRRVYFELSRRVGERYPLKRPEWIDPPNDDYESPEFEQWATTDPCQRWSDTFDRITRERGSVNGHMYVYELQQAGKDII</sequence>
<reference evidence="1 2" key="1">
    <citation type="submission" date="2016-11" db="EMBL/GenBank/DDBJ databases">
        <authorList>
            <consortium name="Pathogen Informatics"/>
        </authorList>
    </citation>
    <scope>NUCLEOTIDE SEQUENCE [LARGE SCALE GENOMIC DNA]</scope>
    <source>
        <strain evidence="1 2">104</strain>
    </source>
</reference>
<comment type="caution">
    <text evidence="1">The sequence shown here is derived from an EMBL/GenBank/DDBJ whole genome shotgun (WGS) entry which is preliminary data.</text>
</comment>
<dbReference type="EMBL" id="FSHM01000004">
    <property type="protein sequence ID" value="SIB24389.1"/>
    <property type="molecule type" value="Genomic_DNA"/>
</dbReference>